<dbReference type="SMART" id="SM00388">
    <property type="entry name" value="HisKA"/>
    <property type="match status" value="1"/>
</dbReference>
<evidence type="ECO:0000256" key="2">
    <source>
        <dbReference type="ARBA" id="ARBA00004141"/>
    </source>
</evidence>
<dbReference type="InterPro" id="IPR036097">
    <property type="entry name" value="HisK_dim/P_sf"/>
</dbReference>
<dbReference type="SUPFAM" id="SSF55874">
    <property type="entry name" value="ATPase domain of HSP90 chaperone/DNA topoisomerase II/histidine kinase"/>
    <property type="match status" value="1"/>
</dbReference>
<comment type="catalytic activity">
    <reaction evidence="1">
        <text>ATP + protein L-histidine = ADP + protein N-phospho-L-histidine.</text>
        <dbReference type="EC" id="2.7.13.3"/>
    </reaction>
</comment>
<dbReference type="InterPro" id="IPR004358">
    <property type="entry name" value="Sig_transdc_His_kin-like_C"/>
</dbReference>
<dbReference type="SMART" id="SM00387">
    <property type="entry name" value="HATPase_c"/>
    <property type="match status" value="1"/>
</dbReference>
<keyword evidence="8 11" id="KW-1133">Transmembrane helix</keyword>
<keyword evidence="4" id="KW-0597">Phosphoprotein</keyword>
<dbReference type="InterPro" id="IPR036890">
    <property type="entry name" value="HATPase_C_sf"/>
</dbReference>
<accession>A0A317DW01</accession>
<keyword evidence="15" id="KW-1185">Reference proteome</keyword>
<dbReference type="PANTHER" id="PTHR45436">
    <property type="entry name" value="SENSOR HISTIDINE KINASE YKOH"/>
    <property type="match status" value="1"/>
</dbReference>
<dbReference type="CDD" id="cd00082">
    <property type="entry name" value="HisKA"/>
    <property type="match status" value="1"/>
</dbReference>
<keyword evidence="5" id="KW-0808">Transferase</keyword>
<sequence>MRRRFSLAGQTLRALIVANLLALGVISAGFILSGLSDRKDRRDEILEHMASDLGDALGFDGAGRLVLDHDADDWHERLEKDRSLQFLAFDPASGSWLAGSSAVLRAAIGDTWLRDWRQSRLALSLPDGTPLHGAIMTVSVDGRPLRVAIARADSTWDDTLSWAGEELTEEIAPSAVPALLLSLVVAYIAIRRAMRPVKAATARLGALDPTQAGDRLDEDRVPREIAPLVAAVNAAFDRVAASFAKERRFLADAAHELKTPIAVLRARIDSLADRATAERLGADIDRLGRIVDRLLTSARLEQAALRAAPLDLAALARDVVAECAPLALAGGREIALEAPPHPVAVEGDAAALAEALRNLINNALRFTPAGSAVEVTVAEAAGATVTVADRGPGLPDGLSDSVFTPFVSSEASGSGHAGLGLAIVAAVARRHQGRIEAANRAGGGAEFRLHLPRRLSAGGAGDRG</sequence>
<protein>
    <recommendedName>
        <fullName evidence="3">histidine kinase</fullName>
        <ecNumber evidence="3">2.7.13.3</ecNumber>
    </recommendedName>
</protein>
<evidence type="ECO:0000313" key="15">
    <source>
        <dbReference type="Proteomes" id="UP000246077"/>
    </source>
</evidence>
<evidence type="ECO:0000256" key="8">
    <source>
        <dbReference type="ARBA" id="ARBA00022989"/>
    </source>
</evidence>
<dbReference type="InterPro" id="IPR003594">
    <property type="entry name" value="HATPase_dom"/>
</dbReference>
<dbReference type="InterPro" id="IPR050428">
    <property type="entry name" value="TCS_sensor_his_kinase"/>
</dbReference>
<dbReference type="Pfam" id="PF00512">
    <property type="entry name" value="HisKA"/>
    <property type="match status" value="1"/>
</dbReference>
<dbReference type="OrthoDB" id="8673316at2"/>
<evidence type="ECO:0000256" key="1">
    <source>
        <dbReference type="ARBA" id="ARBA00000085"/>
    </source>
</evidence>
<dbReference type="GO" id="GO:0000155">
    <property type="term" value="F:phosphorelay sensor kinase activity"/>
    <property type="evidence" value="ECO:0007669"/>
    <property type="project" value="InterPro"/>
</dbReference>
<evidence type="ECO:0000256" key="7">
    <source>
        <dbReference type="ARBA" id="ARBA00022777"/>
    </source>
</evidence>
<dbReference type="CDD" id="cd00075">
    <property type="entry name" value="HATPase"/>
    <property type="match status" value="1"/>
</dbReference>
<evidence type="ECO:0000256" key="11">
    <source>
        <dbReference type="SAM" id="Phobius"/>
    </source>
</evidence>
<dbReference type="InterPro" id="IPR003660">
    <property type="entry name" value="HAMP_dom"/>
</dbReference>
<dbReference type="AlphaFoldDB" id="A0A317DW01"/>
<dbReference type="InterPro" id="IPR003661">
    <property type="entry name" value="HisK_dim/P_dom"/>
</dbReference>
<evidence type="ECO:0000313" key="14">
    <source>
        <dbReference type="EMBL" id="PWR18887.1"/>
    </source>
</evidence>
<dbReference type="PROSITE" id="PS50885">
    <property type="entry name" value="HAMP"/>
    <property type="match status" value="1"/>
</dbReference>
<keyword evidence="6 11" id="KW-0812">Transmembrane</keyword>
<dbReference type="Gene3D" id="1.10.287.130">
    <property type="match status" value="1"/>
</dbReference>
<feature type="domain" description="Histidine kinase" evidence="12">
    <location>
        <begin position="252"/>
        <end position="455"/>
    </location>
</feature>
<evidence type="ECO:0000256" key="5">
    <source>
        <dbReference type="ARBA" id="ARBA00022679"/>
    </source>
</evidence>
<evidence type="ECO:0000256" key="6">
    <source>
        <dbReference type="ARBA" id="ARBA00022692"/>
    </source>
</evidence>
<evidence type="ECO:0000259" key="13">
    <source>
        <dbReference type="PROSITE" id="PS50885"/>
    </source>
</evidence>
<evidence type="ECO:0000256" key="3">
    <source>
        <dbReference type="ARBA" id="ARBA00012438"/>
    </source>
</evidence>
<dbReference type="Proteomes" id="UP000246077">
    <property type="component" value="Unassembled WGS sequence"/>
</dbReference>
<dbReference type="GO" id="GO:0005886">
    <property type="term" value="C:plasma membrane"/>
    <property type="evidence" value="ECO:0007669"/>
    <property type="project" value="TreeGrafter"/>
</dbReference>
<dbReference type="PANTHER" id="PTHR45436:SF15">
    <property type="entry name" value="SENSOR HISTIDINE KINASE CUSS"/>
    <property type="match status" value="1"/>
</dbReference>
<keyword evidence="10 11" id="KW-0472">Membrane</keyword>
<proteinExistence type="predicted"/>
<gene>
    <name evidence="14" type="ORF">DKG75_18105</name>
</gene>
<dbReference type="Pfam" id="PF02518">
    <property type="entry name" value="HATPase_c"/>
    <property type="match status" value="1"/>
</dbReference>
<feature type="transmembrane region" description="Helical" evidence="11">
    <location>
        <begin position="12"/>
        <end position="32"/>
    </location>
</feature>
<dbReference type="PRINTS" id="PR00344">
    <property type="entry name" value="BCTRLSENSOR"/>
</dbReference>
<evidence type="ECO:0000256" key="10">
    <source>
        <dbReference type="ARBA" id="ARBA00023136"/>
    </source>
</evidence>
<evidence type="ECO:0000259" key="12">
    <source>
        <dbReference type="PROSITE" id="PS50109"/>
    </source>
</evidence>
<comment type="subcellular location">
    <subcellularLocation>
        <location evidence="2">Membrane</location>
        <topology evidence="2">Multi-pass membrane protein</topology>
    </subcellularLocation>
</comment>
<name>A0A317DW01_9PROT</name>
<reference evidence="15" key="1">
    <citation type="submission" date="2018-05" db="EMBL/GenBank/DDBJ databases">
        <title>Zavarzinia sp. HR-AS.</title>
        <authorList>
            <person name="Lee Y."/>
            <person name="Jeon C.O."/>
        </authorList>
    </citation>
    <scope>NUCLEOTIDE SEQUENCE [LARGE SCALE GENOMIC DNA]</scope>
    <source>
        <strain evidence="15">DSM 1231</strain>
    </source>
</reference>
<dbReference type="EC" id="2.7.13.3" evidence="3"/>
<dbReference type="Gene3D" id="3.30.565.10">
    <property type="entry name" value="Histidine kinase-like ATPase, C-terminal domain"/>
    <property type="match status" value="1"/>
</dbReference>
<evidence type="ECO:0000256" key="9">
    <source>
        <dbReference type="ARBA" id="ARBA00023012"/>
    </source>
</evidence>
<dbReference type="EMBL" id="QGLF01000005">
    <property type="protein sequence ID" value="PWR18887.1"/>
    <property type="molecule type" value="Genomic_DNA"/>
</dbReference>
<dbReference type="PROSITE" id="PS50109">
    <property type="entry name" value="HIS_KIN"/>
    <property type="match status" value="1"/>
</dbReference>
<dbReference type="RefSeq" id="WP_109922573.1">
    <property type="nucleotide sequence ID" value="NZ_QGLF01000005.1"/>
</dbReference>
<keyword evidence="7" id="KW-0418">Kinase</keyword>
<feature type="domain" description="HAMP" evidence="13">
    <location>
        <begin position="191"/>
        <end position="244"/>
    </location>
</feature>
<evidence type="ECO:0000256" key="4">
    <source>
        <dbReference type="ARBA" id="ARBA00022553"/>
    </source>
</evidence>
<dbReference type="InterPro" id="IPR005467">
    <property type="entry name" value="His_kinase_dom"/>
</dbReference>
<organism evidence="14 15">
    <name type="scientific">Zavarzinia compransoris</name>
    <dbReference type="NCBI Taxonomy" id="1264899"/>
    <lineage>
        <taxon>Bacteria</taxon>
        <taxon>Pseudomonadati</taxon>
        <taxon>Pseudomonadota</taxon>
        <taxon>Alphaproteobacteria</taxon>
        <taxon>Rhodospirillales</taxon>
        <taxon>Zavarziniaceae</taxon>
        <taxon>Zavarzinia</taxon>
    </lineage>
</organism>
<comment type="caution">
    <text evidence="14">The sequence shown here is derived from an EMBL/GenBank/DDBJ whole genome shotgun (WGS) entry which is preliminary data.</text>
</comment>
<keyword evidence="9" id="KW-0902">Two-component regulatory system</keyword>
<dbReference type="SUPFAM" id="SSF47384">
    <property type="entry name" value="Homodimeric domain of signal transducing histidine kinase"/>
    <property type="match status" value="1"/>
</dbReference>